<proteinExistence type="predicted"/>
<dbReference type="InterPro" id="IPR011333">
    <property type="entry name" value="SKP1/BTB/POZ_sf"/>
</dbReference>
<feature type="non-terminal residue" evidence="3">
    <location>
        <position position="168"/>
    </location>
</feature>
<dbReference type="EMBL" id="MNAD01001117">
    <property type="protein sequence ID" value="OJT07824.1"/>
    <property type="molecule type" value="Genomic_DNA"/>
</dbReference>
<dbReference type="InterPro" id="IPR000210">
    <property type="entry name" value="BTB/POZ_dom"/>
</dbReference>
<organism evidence="3 4">
    <name type="scientific">Trametes pubescens</name>
    <name type="common">White-rot fungus</name>
    <dbReference type="NCBI Taxonomy" id="154538"/>
    <lineage>
        <taxon>Eukaryota</taxon>
        <taxon>Fungi</taxon>
        <taxon>Dikarya</taxon>
        <taxon>Basidiomycota</taxon>
        <taxon>Agaricomycotina</taxon>
        <taxon>Agaricomycetes</taxon>
        <taxon>Polyporales</taxon>
        <taxon>Polyporaceae</taxon>
        <taxon>Trametes</taxon>
    </lineage>
</organism>
<evidence type="ECO:0000313" key="3">
    <source>
        <dbReference type="EMBL" id="OJT07824.1"/>
    </source>
</evidence>
<evidence type="ECO:0000256" key="1">
    <source>
        <dbReference type="SAM" id="MobiDB-lite"/>
    </source>
</evidence>
<evidence type="ECO:0000313" key="4">
    <source>
        <dbReference type="Proteomes" id="UP000184267"/>
    </source>
</evidence>
<dbReference type="OrthoDB" id="2750681at2759"/>
<dbReference type="PROSITE" id="PS50097">
    <property type="entry name" value="BTB"/>
    <property type="match status" value="1"/>
</dbReference>
<dbReference type="SUPFAM" id="SSF54695">
    <property type="entry name" value="POZ domain"/>
    <property type="match status" value="1"/>
</dbReference>
<reference evidence="3 4" key="1">
    <citation type="submission" date="2016-10" db="EMBL/GenBank/DDBJ databases">
        <title>Genome sequence of the basidiomycete white-rot fungus Trametes pubescens.</title>
        <authorList>
            <person name="Makela M.R."/>
            <person name="Granchi Z."/>
            <person name="Peng M."/>
            <person name="De Vries R.P."/>
            <person name="Grigoriev I."/>
            <person name="Riley R."/>
            <person name="Hilden K."/>
        </authorList>
    </citation>
    <scope>NUCLEOTIDE SEQUENCE [LARGE SCALE GENOMIC DNA]</scope>
    <source>
        <strain evidence="3 4">FBCC735</strain>
    </source>
</reference>
<sequence length="168" mass="19262">MPALSDISEEDSHSSDVDLPEQDLWFDTGNVALMAEGTSFRVHMDVLSRLSEPWLQTFVPKNLTRGSSKLRIIQGCPVYYVPDSAYDMSIFLHAIYDGRRYLRDRAPEIDFSELSALMRLGHKYQLEDIVADAAGYLEDYFTPNFKTWLQRRSGPHKEKLHISDSDDA</sequence>
<dbReference type="AlphaFoldDB" id="A0A1M2VJP4"/>
<comment type="caution">
    <text evidence="3">The sequence shown here is derived from an EMBL/GenBank/DDBJ whole genome shotgun (WGS) entry which is preliminary data.</text>
</comment>
<accession>A0A1M2VJP4</accession>
<dbReference type="Gene3D" id="3.30.710.10">
    <property type="entry name" value="Potassium Channel Kv1.1, Chain A"/>
    <property type="match status" value="1"/>
</dbReference>
<gene>
    <name evidence="3" type="ORF">TRAPUB_1284</name>
</gene>
<name>A0A1M2VJP4_TRAPU</name>
<keyword evidence="4" id="KW-1185">Reference proteome</keyword>
<dbReference type="Proteomes" id="UP000184267">
    <property type="component" value="Unassembled WGS sequence"/>
</dbReference>
<feature type="domain" description="BTB" evidence="2">
    <location>
        <begin position="29"/>
        <end position="104"/>
    </location>
</feature>
<feature type="region of interest" description="Disordered" evidence="1">
    <location>
        <begin position="1"/>
        <end position="20"/>
    </location>
</feature>
<dbReference type="STRING" id="154538.A0A1M2VJP4"/>
<evidence type="ECO:0000259" key="2">
    <source>
        <dbReference type="PROSITE" id="PS50097"/>
    </source>
</evidence>
<protein>
    <recommendedName>
        <fullName evidence="2">BTB domain-containing protein</fullName>
    </recommendedName>
</protein>